<evidence type="ECO:0000313" key="2">
    <source>
        <dbReference type="Proteomes" id="UP000679691"/>
    </source>
</evidence>
<keyword evidence="2" id="KW-1185">Reference proteome</keyword>
<protein>
    <submittedName>
        <fullName evidence="1">Uncharacterized protein</fullName>
    </submittedName>
</protein>
<dbReference type="AlphaFoldDB" id="A0A8T4HGQ8"/>
<proteinExistence type="predicted"/>
<gene>
    <name evidence="1" type="ORF">J5U18_13215</name>
</gene>
<reference evidence="1" key="1">
    <citation type="submission" date="2021-03" db="EMBL/GenBank/DDBJ databases">
        <authorList>
            <person name="Lu T."/>
            <person name="Wang Q."/>
            <person name="Han X."/>
        </authorList>
    </citation>
    <scope>NUCLEOTIDE SEQUENCE</scope>
    <source>
        <strain evidence="1">WQ 2009</strain>
    </source>
</reference>
<evidence type="ECO:0000313" key="1">
    <source>
        <dbReference type="EMBL" id="MBP3944497.1"/>
    </source>
</evidence>
<name>A0A8T4HGQ8_9SPHI</name>
<accession>A0A8T4HGQ8</accession>
<sequence>MNAPAEATHYRLTVAAGIVDFTASNNVCHHSFSPYVSLGAYKPDILLLSLKLPVNEHLPIIALVGIEFMQEVNTNFYKIRQGSTNSLSILAVDCVPAVVDALKDFTYGTDFE</sequence>
<dbReference type="Proteomes" id="UP000679691">
    <property type="component" value="Unassembled WGS sequence"/>
</dbReference>
<organism evidence="1 2">
    <name type="scientific">Rhinopithecimicrobium faecis</name>
    <dbReference type="NCBI Taxonomy" id="2820698"/>
    <lineage>
        <taxon>Bacteria</taxon>
        <taxon>Pseudomonadati</taxon>
        <taxon>Bacteroidota</taxon>
        <taxon>Sphingobacteriia</taxon>
        <taxon>Sphingobacteriales</taxon>
        <taxon>Sphingobacteriaceae</taxon>
        <taxon>Rhinopithecimicrobium</taxon>
    </lineage>
</organism>
<dbReference type="RefSeq" id="WP_353548012.1">
    <property type="nucleotide sequence ID" value="NZ_JAGKSB010000021.1"/>
</dbReference>
<comment type="caution">
    <text evidence="1">The sequence shown here is derived from an EMBL/GenBank/DDBJ whole genome shotgun (WGS) entry which is preliminary data.</text>
</comment>
<dbReference type="EMBL" id="JAGKSB010000021">
    <property type="protein sequence ID" value="MBP3944497.1"/>
    <property type="molecule type" value="Genomic_DNA"/>
</dbReference>